<evidence type="ECO:0000313" key="3">
    <source>
        <dbReference type="EMBL" id="KDQ05992.1"/>
    </source>
</evidence>
<dbReference type="Pfam" id="PF00651">
    <property type="entry name" value="BTB"/>
    <property type="match status" value="1"/>
</dbReference>
<keyword evidence="4" id="KW-1185">Reference proteome</keyword>
<sequence>MATAHVHMLSLSRDDASSPPRHTLAANGARVVREHFLTPRSGAVGPWYMLPQVAVPTTFSFSLPPLLQPTYALFFVGWPPCRVLLRATHPASFDKFLSVTPSQRETTRHPVYYFKDGPIVFLVESTLFRLHPCLLRIRSPLFCLMLDPMAPDILGGNKEGKSDDTPIEIIQASARDFECVLRWMYTPESVGAPWCQDTLTAVLRFAEKYDFPDALAFAKSRLETDTFQPVPSLCLILARHHTIPDWVCPAIRDLIRSPVSAIPPDHIIDLGVHTLHTLALAKEAIARLRTSLTSHIPSVTHGIRCVDTKLCQRGLAFCWTQVNVLVHNTGVSLTASDVMAKLDEGAISGLELMNPDCLRATLNEIRPLLNQEEIVTMEWVEKLAQI</sequence>
<dbReference type="PROSITE" id="PS50097">
    <property type="entry name" value="BTB"/>
    <property type="match status" value="1"/>
</dbReference>
<reference evidence="4" key="1">
    <citation type="journal article" date="2014" name="Proc. Natl. Acad. Sci. U.S.A.">
        <title>Extensive sampling of basidiomycete genomes demonstrates inadequacy of the white-rot/brown-rot paradigm for wood decay fungi.</title>
        <authorList>
            <person name="Riley R."/>
            <person name="Salamov A.A."/>
            <person name="Brown D.W."/>
            <person name="Nagy L.G."/>
            <person name="Floudas D."/>
            <person name="Held B.W."/>
            <person name="Levasseur A."/>
            <person name="Lombard V."/>
            <person name="Morin E."/>
            <person name="Otillar R."/>
            <person name="Lindquist E.A."/>
            <person name="Sun H."/>
            <person name="LaButti K.M."/>
            <person name="Schmutz J."/>
            <person name="Jabbour D."/>
            <person name="Luo H."/>
            <person name="Baker S.E."/>
            <person name="Pisabarro A.G."/>
            <person name="Walton J.D."/>
            <person name="Blanchette R.A."/>
            <person name="Henrissat B."/>
            <person name="Martin F."/>
            <person name="Cullen D."/>
            <person name="Hibbett D.S."/>
            <person name="Grigoriev I.V."/>
        </authorList>
    </citation>
    <scope>NUCLEOTIDE SEQUENCE [LARGE SCALE GENOMIC DNA]</scope>
    <source>
        <strain evidence="4">FD-172 SS1</strain>
    </source>
</reference>
<dbReference type="HOGENOM" id="CLU_715687_0_0_1"/>
<organism evidence="3 4">
    <name type="scientific">Botryobasidium botryosum (strain FD-172 SS1)</name>
    <dbReference type="NCBI Taxonomy" id="930990"/>
    <lineage>
        <taxon>Eukaryota</taxon>
        <taxon>Fungi</taxon>
        <taxon>Dikarya</taxon>
        <taxon>Basidiomycota</taxon>
        <taxon>Agaricomycotina</taxon>
        <taxon>Agaricomycetes</taxon>
        <taxon>Cantharellales</taxon>
        <taxon>Botryobasidiaceae</taxon>
        <taxon>Botryobasidium</taxon>
    </lineage>
</organism>
<protein>
    <recommendedName>
        <fullName evidence="2">BTB domain-containing protein</fullName>
    </recommendedName>
</protein>
<evidence type="ECO:0000259" key="2">
    <source>
        <dbReference type="PROSITE" id="PS50097"/>
    </source>
</evidence>
<feature type="domain" description="BTB" evidence="2">
    <location>
        <begin position="117"/>
        <end position="186"/>
    </location>
</feature>
<dbReference type="InterPro" id="IPR011333">
    <property type="entry name" value="SKP1/BTB/POZ_sf"/>
</dbReference>
<dbReference type="OrthoDB" id="2630545at2759"/>
<dbReference type="SUPFAM" id="SSF54695">
    <property type="entry name" value="POZ domain"/>
    <property type="match status" value="1"/>
</dbReference>
<dbReference type="SMART" id="SM00225">
    <property type="entry name" value="BTB"/>
    <property type="match status" value="1"/>
</dbReference>
<dbReference type="Proteomes" id="UP000027195">
    <property type="component" value="Unassembled WGS sequence"/>
</dbReference>
<feature type="region of interest" description="Disordered" evidence="1">
    <location>
        <begin position="1"/>
        <end position="23"/>
    </location>
</feature>
<evidence type="ECO:0000256" key="1">
    <source>
        <dbReference type="SAM" id="MobiDB-lite"/>
    </source>
</evidence>
<dbReference type="InParanoid" id="A0A067M289"/>
<dbReference type="InterPro" id="IPR000210">
    <property type="entry name" value="BTB/POZ_dom"/>
</dbReference>
<proteinExistence type="predicted"/>
<name>A0A067M289_BOTB1</name>
<accession>A0A067M289</accession>
<dbReference type="AlphaFoldDB" id="A0A067M289"/>
<evidence type="ECO:0000313" key="4">
    <source>
        <dbReference type="Proteomes" id="UP000027195"/>
    </source>
</evidence>
<dbReference type="Gene3D" id="3.30.710.10">
    <property type="entry name" value="Potassium Channel Kv1.1, Chain A"/>
    <property type="match status" value="1"/>
</dbReference>
<gene>
    <name evidence="3" type="ORF">BOTBODRAFT_182011</name>
</gene>
<dbReference type="CDD" id="cd18186">
    <property type="entry name" value="BTB_POZ_ZBTB_KLHL-like"/>
    <property type="match status" value="1"/>
</dbReference>
<dbReference type="EMBL" id="KL198164">
    <property type="protein sequence ID" value="KDQ05992.1"/>
    <property type="molecule type" value="Genomic_DNA"/>
</dbReference>